<proteinExistence type="predicted"/>
<evidence type="ECO:0000256" key="1">
    <source>
        <dbReference type="SAM" id="MobiDB-lite"/>
    </source>
</evidence>
<organism evidence="2 3">
    <name type="scientific">Nocardia yunnanensis</name>
    <dbReference type="NCBI Taxonomy" id="2382165"/>
    <lineage>
        <taxon>Bacteria</taxon>
        <taxon>Bacillati</taxon>
        <taxon>Actinomycetota</taxon>
        <taxon>Actinomycetes</taxon>
        <taxon>Mycobacteriales</taxon>
        <taxon>Nocardiaceae</taxon>
        <taxon>Nocardia</taxon>
    </lineage>
</organism>
<evidence type="ECO:0000313" key="3">
    <source>
        <dbReference type="Proteomes" id="UP000267164"/>
    </source>
</evidence>
<dbReference type="KEGG" id="nyu:D7D52_26540"/>
<keyword evidence="3" id="KW-1185">Reference proteome</keyword>
<sequence>MIMLGGHTYEMADNDEPKDPPRRRSNRQEPPTAEFEIVIAEGAEGEALARRQAEVLWEVTKWQASRQQQPPGT</sequence>
<accession>A0A386ZFW2</accession>
<gene>
    <name evidence="2" type="ORF">D7D52_26540</name>
</gene>
<name>A0A386ZFW2_9NOCA</name>
<dbReference type="EMBL" id="CP032568">
    <property type="protein sequence ID" value="AYF76782.1"/>
    <property type="molecule type" value="Genomic_DNA"/>
</dbReference>
<feature type="region of interest" description="Disordered" evidence="1">
    <location>
        <begin position="1"/>
        <end position="33"/>
    </location>
</feature>
<dbReference type="AlphaFoldDB" id="A0A386ZFW2"/>
<dbReference type="Proteomes" id="UP000267164">
    <property type="component" value="Chromosome"/>
</dbReference>
<protein>
    <submittedName>
        <fullName evidence="2">Uncharacterized protein</fullName>
    </submittedName>
</protein>
<evidence type="ECO:0000313" key="2">
    <source>
        <dbReference type="EMBL" id="AYF76782.1"/>
    </source>
</evidence>
<reference evidence="2 3" key="1">
    <citation type="submission" date="2018-09" db="EMBL/GenBank/DDBJ databases">
        <title>Nocardia yunnanensis sp. nov., an actinomycete isolated from a soil sample.</title>
        <authorList>
            <person name="Zhang J."/>
        </authorList>
    </citation>
    <scope>NUCLEOTIDE SEQUENCE [LARGE SCALE GENOMIC DNA]</scope>
    <source>
        <strain evidence="2 3">CFHS0054</strain>
    </source>
</reference>